<keyword evidence="2" id="KW-1185">Reference proteome</keyword>
<dbReference type="InParanoid" id="D8U3X3"/>
<reference evidence="1 2" key="1">
    <citation type="journal article" date="2010" name="Science">
        <title>Genomic analysis of organismal complexity in the multicellular green alga Volvox carteri.</title>
        <authorList>
            <person name="Prochnik S.E."/>
            <person name="Umen J."/>
            <person name="Nedelcu A.M."/>
            <person name="Hallmann A."/>
            <person name="Miller S.M."/>
            <person name="Nishii I."/>
            <person name="Ferris P."/>
            <person name="Kuo A."/>
            <person name="Mitros T."/>
            <person name="Fritz-Laylin L.K."/>
            <person name="Hellsten U."/>
            <person name="Chapman J."/>
            <person name="Simakov O."/>
            <person name="Rensing S.A."/>
            <person name="Terry A."/>
            <person name="Pangilinan J."/>
            <person name="Kapitonov V."/>
            <person name="Jurka J."/>
            <person name="Salamov A."/>
            <person name="Shapiro H."/>
            <person name="Schmutz J."/>
            <person name="Grimwood J."/>
            <person name="Lindquist E."/>
            <person name="Lucas S."/>
            <person name="Grigoriev I.V."/>
            <person name="Schmitt R."/>
            <person name="Kirk D."/>
            <person name="Rokhsar D.S."/>
        </authorList>
    </citation>
    <scope>NUCLEOTIDE SEQUENCE [LARGE SCALE GENOMIC DNA]</scope>
    <source>
        <strain evidence="2">f. Nagariensis / Eve</strain>
    </source>
</reference>
<name>D8U3X3_VOLCA</name>
<dbReference type="RefSeq" id="XP_002953373.1">
    <property type="nucleotide sequence ID" value="XM_002953327.1"/>
</dbReference>
<organism evidence="2">
    <name type="scientific">Volvox carteri f. nagariensis</name>
    <dbReference type="NCBI Taxonomy" id="3068"/>
    <lineage>
        <taxon>Eukaryota</taxon>
        <taxon>Viridiplantae</taxon>
        <taxon>Chlorophyta</taxon>
        <taxon>core chlorophytes</taxon>
        <taxon>Chlorophyceae</taxon>
        <taxon>CS clade</taxon>
        <taxon>Chlamydomonadales</taxon>
        <taxon>Volvocaceae</taxon>
        <taxon>Volvox</taxon>
    </lineage>
</organism>
<sequence>MDLVEAFGARTTAHHGGLDFVECVESVTSGDLVIVDAPVAITNSSEAPQLFIDTAIRQMSRSEEFASRPSCPYLDICSPLTPVHACKLACVLMGPAVSVGSCGQSVVLVGRGAVTCVTAANDVVLVATARGYLLRYSWDENGNEQLVQMQFRVSFASVPHPPHSPQLEVYYLHRRWPRARALTEVRSWGALTAVAWCAKQVRMWQRVVPYICTASAWWRRVLIAMQVKLDIE</sequence>
<dbReference type="KEGG" id="vcn:VOLCADRAFT_94104"/>
<protein>
    <submittedName>
        <fullName evidence="1">Uncharacterized protein</fullName>
    </submittedName>
</protein>
<dbReference type="AlphaFoldDB" id="D8U3X3"/>
<dbReference type="STRING" id="3068.D8U3X3"/>
<evidence type="ECO:0000313" key="2">
    <source>
        <dbReference type="Proteomes" id="UP000001058"/>
    </source>
</evidence>
<dbReference type="GeneID" id="9622390"/>
<proteinExistence type="predicted"/>
<accession>D8U3X3</accession>
<evidence type="ECO:0000313" key="1">
    <source>
        <dbReference type="EMBL" id="EFJ45683.1"/>
    </source>
</evidence>
<dbReference type="OrthoDB" id="1845386at2759"/>
<gene>
    <name evidence="1" type="ORF">VOLCADRAFT_94104</name>
</gene>
<dbReference type="Proteomes" id="UP000001058">
    <property type="component" value="Unassembled WGS sequence"/>
</dbReference>
<dbReference type="EMBL" id="GL378356">
    <property type="protein sequence ID" value="EFJ45683.1"/>
    <property type="molecule type" value="Genomic_DNA"/>
</dbReference>